<sequence>MSQINIITGGNAPENYNISIPEKYLKKYNLNNYYRSLFIHHWTI</sequence>
<gene>
    <name evidence="1" type="ORF">ACI8B_250079</name>
</gene>
<reference evidence="1 2" key="1">
    <citation type="submission" date="2019-10" db="EMBL/GenBank/DDBJ databases">
        <authorList>
            <person name="Karimi E."/>
        </authorList>
    </citation>
    <scope>NUCLEOTIDE SEQUENCE [LARGE SCALE GENOMIC DNA]</scope>
    <source>
        <strain evidence="1">Acinetobacter sp. 8BE</strain>
    </source>
</reference>
<dbReference type="AlphaFoldDB" id="A0A653K545"/>
<name>A0A653K545_9GAMM</name>
<organism evidence="1 2">
    <name type="scientific">Acinetobacter proteolyticus</name>
    <dbReference type="NCBI Taxonomy" id="1776741"/>
    <lineage>
        <taxon>Bacteria</taxon>
        <taxon>Pseudomonadati</taxon>
        <taxon>Pseudomonadota</taxon>
        <taxon>Gammaproteobacteria</taxon>
        <taxon>Moraxellales</taxon>
        <taxon>Moraxellaceae</taxon>
        <taxon>Acinetobacter</taxon>
    </lineage>
</organism>
<evidence type="ECO:0000313" key="2">
    <source>
        <dbReference type="Proteomes" id="UP000430404"/>
    </source>
</evidence>
<evidence type="ECO:0000313" key="1">
    <source>
        <dbReference type="EMBL" id="VXA55994.1"/>
    </source>
</evidence>
<accession>A0A653K545</accession>
<dbReference type="EMBL" id="CABWKZ010000018">
    <property type="protein sequence ID" value="VXA55994.1"/>
    <property type="molecule type" value="Genomic_DNA"/>
</dbReference>
<protein>
    <submittedName>
        <fullName evidence="1">Uncharacterized protein</fullName>
    </submittedName>
</protein>
<proteinExistence type="predicted"/>
<dbReference type="Proteomes" id="UP000430404">
    <property type="component" value="Unassembled WGS sequence"/>
</dbReference>